<accession>A0A914ZAS3</accession>
<dbReference type="InterPro" id="IPR050606">
    <property type="entry name" value="Calponin-like"/>
</dbReference>
<dbReference type="InterPro" id="IPR000557">
    <property type="entry name" value="Calponin_repeat"/>
</dbReference>
<name>A0A914ZAS3_9BILA</name>
<dbReference type="WBParaSite" id="PSU_v2.g8865.t1">
    <property type="protein sequence ID" value="PSU_v2.g8865.t1"/>
    <property type="gene ID" value="PSU_v2.g8865"/>
</dbReference>
<organism evidence="3 4">
    <name type="scientific">Panagrolaimus superbus</name>
    <dbReference type="NCBI Taxonomy" id="310955"/>
    <lineage>
        <taxon>Eukaryota</taxon>
        <taxon>Metazoa</taxon>
        <taxon>Ecdysozoa</taxon>
        <taxon>Nematoda</taxon>
        <taxon>Chromadorea</taxon>
        <taxon>Rhabditida</taxon>
        <taxon>Tylenchina</taxon>
        <taxon>Panagrolaimomorpha</taxon>
        <taxon>Panagrolaimoidea</taxon>
        <taxon>Panagrolaimidae</taxon>
        <taxon>Panagrolaimus</taxon>
    </lineage>
</organism>
<dbReference type="GO" id="GO:0051015">
    <property type="term" value="F:actin filament binding"/>
    <property type="evidence" value="ECO:0007669"/>
    <property type="project" value="TreeGrafter"/>
</dbReference>
<feature type="compositionally biased region" description="Polar residues" evidence="2">
    <location>
        <begin position="140"/>
        <end position="154"/>
    </location>
</feature>
<dbReference type="GO" id="GO:0015629">
    <property type="term" value="C:actin cytoskeleton"/>
    <property type="evidence" value="ECO:0007669"/>
    <property type="project" value="TreeGrafter"/>
</dbReference>
<evidence type="ECO:0000313" key="4">
    <source>
        <dbReference type="WBParaSite" id="PSU_v2.g8865.t1"/>
    </source>
</evidence>
<evidence type="ECO:0000256" key="2">
    <source>
        <dbReference type="SAM" id="MobiDB-lite"/>
    </source>
</evidence>
<dbReference type="PANTHER" id="PTHR47385">
    <property type="entry name" value="CALPONIN"/>
    <property type="match status" value="1"/>
</dbReference>
<dbReference type="Proteomes" id="UP000887577">
    <property type="component" value="Unplaced"/>
</dbReference>
<comment type="similarity">
    <text evidence="1">Belongs to the calponin family.</text>
</comment>
<dbReference type="PROSITE" id="PS01052">
    <property type="entry name" value="CALPONIN_1"/>
    <property type="match status" value="2"/>
</dbReference>
<dbReference type="PANTHER" id="PTHR47385:SF11">
    <property type="entry name" value="PROTEIN UNC-87"/>
    <property type="match status" value="1"/>
</dbReference>
<feature type="region of interest" description="Disordered" evidence="2">
    <location>
        <begin position="140"/>
        <end position="191"/>
    </location>
</feature>
<feature type="region of interest" description="Disordered" evidence="2">
    <location>
        <begin position="1"/>
        <end position="25"/>
    </location>
</feature>
<evidence type="ECO:0000313" key="3">
    <source>
        <dbReference type="Proteomes" id="UP000887577"/>
    </source>
</evidence>
<dbReference type="GO" id="GO:0007015">
    <property type="term" value="P:actin filament organization"/>
    <property type="evidence" value="ECO:0007669"/>
    <property type="project" value="TreeGrafter"/>
</dbReference>
<reference evidence="4" key="1">
    <citation type="submission" date="2022-11" db="UniProtKB">
        <authorList>
            <consortium name="WormBaseParasite"/>
        </authorList>
    </citation>
    <scope>IDENTIFICATION</scope>
</reference>
<keyword evidence="3" id="KW-1185">Reference proteome</keyword>
<sequence>MAESLNVVAVQAHPSPDGERRTRNGRWTLAQLRQTDGIVPLQSGTNKFDSQKGKTAFGAPRNTQVAVNFSDDGKHYKVEGQQQNDTLIRLQSGTNKFESQKGMTSFGQPRDIKGKHLKRIWELEFPEECLDNQVAQQNVMNGTSHNSPSQQSPVQHEAGNHQQQHHHQQDQFRQQPVQYQQKQYSNTQQRH</sequence>
<evidence type="ECO:0000256" key="1">
    <source>
        <dbReference type="ARBA" id="ARBA00009631"/>
    </source>
</evidence>
<dbReference type="AlphaFoldDB" id="A0A914ZAS3"/>
<protein>
    <submittedName>
        <fullName evidence="4">Uncharacterized protein</fullName>
    </submittedName>
</protein>
<proteinExistence type="inferred from homology"/>
<dbReference type="PROSITE" id="PS51122">
    <property type="entry name" value="CALPONIN_2"/>
    <property type="match status" value="2"/>
</dbReference>
<feature type="compositionally biased region" description="Low complexity" evidence="2">
    <location>
        <begin position="171"/>
        <end position="191"/>
    </location>
</feature>
<dbReference type="Pfam" id="PF00402">
    <property type="entry name" value="Calponin"/>
    <property type="match status" value="2"/>
</dbReference>